<accession>A0ABV1WU03</accession>
<dbReference type="Pfam" id="PF08982">
    <property type="entry name" value="AtaL"/>
    <property type="match status" value="1"/>
</dbReference>
<evidence type="ECO:0000313" key="1">
    <source>
        <dbReference type="EMBL" id="MER7180246.1"/>
    </source>
</evidence>
<dbReference type="InterPro" id="IPR023393">
    <property type="entry name" value="START-like_dom_sf"/>
</dbReference>
<comment type="caution">
    <text evidence="1">The sequence shown here is derived from an EMBL/GenBank/DDBJ whole genome shotgun (WGS) entry which is preliminary data.</text>
</comment>
<organism evidence="1 2">
    <name type="scientific">Streptomyces hyaluromycini</name>
    <dbReference type="NCBI Taxonomy" id="1377993"/>
    <lineage>
        <taxon>Bacteria</taxon>
        <taxon>Bacillati</taxon>
        <taxon>Actinomycetota</taxon>
        <taxon>Actinomycetes</taxon>
        <taxon>Kitasatosporales</taxon>
        <taxon>Streptomycetaceae</taxon>
        <taxon>Streptomyces</taxon>
    </lineage>
</organism>
<proteinExistence type="predicted"/>
<dbReference type="SUPFAM" id="SSF55961">
    <property type="entry name" value="Bet v1-like"/>
    <property type="match status" value="1"/>
</dbReference>
<reference evidence="1 2" key="1">
    <citation type="submission" date="2024-06" db="EMBL/GenBank/DDBJ databases">
        <title>The Natural Products Discovery Center: Release of the First 8490 Sequenced Strains for Exploring Actinobacteria Biosynthetic Diversity.</title>
        <authorList>
            <person name="Kalkreuter E."/>
            <person name="Kautsar S.A."/>
            <person name="Yang D."/>
            <person name="Bader C.D."/>
            <person name="Teijaro C.N."/>
            <person name="Fluegel L."/>
            <person name="Davis C.M."/>
            <person name="Simpson J.R."/>
            <person name="Lauterbach L."/>
            <person name="Steele A.D."/>
            <person name="Gui C."/>
            <person name="Meng S."/>
            <person name="Li G."/>
            <person name="Viehrig K."/>
            <person name="Ye F."/>
            <person name="Su P."/>
            <person name="Kiefer A.F."/>
            <person name="Nichols A."/>
            <person name="Cepeda A.J."/>
            <person name="Yan W."/>
            <person name="Fan B."/>
            <person name="Jiang Y."/>
            <person name="Adhikari A."/>
            <person name="Zheng C.-J."/>
            <person name="Schuster L."/>
            <person name="Cowan T.M."/>
            <person name="Smanski M.J."/>
            <person name="Chevrette M.G."/>
            <person name="De Carvalho L.P.S."/>
            <person name="Shen B."/>
        </authorList>
    </citation>
    <scope>NUCLEOTIDE SEQUENCE [LARGE SCALE GENOMIC DNA]</scope>
    <source>
        <strain evidence="1 2">NPDC000234</strain>
    </source>
</reference>
<dbReference type="Proteomes" id="UP001474181">
    <property type="component" value="Unassembled WGS sequence"/>
</dbReference>
<name>A0ABV1WU03_9ACTN</name>
<dbReference type="RefSeq" id="WP_350780144.1">
    <property type="nucleotide sequence ID" value="NZ_JBEPEK010000067.1"/>
</dbReference>
<evidence type="ECO:0000313" key="2">
    <source>
        <dbReference type="Proteomes" id="UP001474181"/>
    </source>
</evidence>
<dbReference type="EMBL" id="JBEPEK010000067">
    <property type="protein sequence ID" value="MER7180246.1"/>
    <property type="molecule type" value="Genomic_DNA"/>
</dbReference>
<gene>
    <name evidence="1" type="ORF">ABT404_12325</name>
</gene>
<protein>
    <submittedName>
        <fullName evidence="1">SRPBCC family protein</fullName>
    </submittedName>
</protein>
<keyword evidence="2" id="KW-1185">Reference proteome</keyword>
<dbReference type="InterPro" id="IPR015075">
    <property type="entry name" value="AtaL"/>
</dbReference>
<sequence>MIEVSRTLPVNDGTEPTLRVDDIWAGLVDKAENPLAYVASMSKCTVTERFDGGLVREVVHAGQPVREVVTFYPKQRVHFVRTHATARGTIDNEIGLGNAGELTLTFSFRIVVDGVEAGSAEEKEFAAHMEADYLDAVRTTLKAVRSRAAGAATKISA</sequence>
<dbReference type="Gene3D" id="3.30.530.20">
    <property type="match status" value="1"/>
</dbReference>